<evidence type="ECO:0000313" key="3">
    <source>
        <dbReference type="Proteomes" id="UP000277671"/>
    </source>
</evidence>
<sequence length="206" mass="21358">MRLAELHLRARGGPVFATGLGLVTLLSWIAGNWIAGRPYFDGPASRVPVVMLAPLLAAVLLGPTMAGADEELERGTARPWRRWRLGHLLLAVAAIGAAVTSTGLRAPEVFGAHALLRNTLGCVGLVALGAALLGARLAWLPAFGYVCAVYAAGPQTGDAARIWAWPLQASSVTASWLTAGGLFALGTIWYATLGAGAGHGPRPLPR</sequence>
<organism evidence="2 3">
    <name type="scientific">Micromonospora pisi</name>
    <dbReference type="NCBI Taxonomy" id="589240"/>
    <lineage>
        <taxon>Bacteria</taxon>
        <taxon>Bacillati</taxon>
        <taxon>Actinomycetota</taxon>
        <taxon>Actinomycetes</taxon>
        <taxon>Micromonosporales</taxon>
        <taxon>Micromonosporaceae</taxon>
        <taxon>Micromonospora</taxon>
    </lineage>
</organism>
<feature type="transmembrane region" description="Helical" evidence="1">
    <location>
        <begin position="173"/>
        <end position="197"/>
    </location>
</feature>
<keyword evidence="1" id="KW-0472">Membrane</keyword>
<feature type="transmembrane region" description="Helical" evidence="1">
    <location>
        <begin position="12"/>
        <end position="35"/>
    </location>
</feature>
<keyword evidence="1" id="KW-1133">Transmembrane helix</keyword>
<name>A0A495JBQ2_9ACTN</name>
<comment type="caution">
    <text evidence="2">The sequence shown here is derived from an EMBL/GenBank/DDBJ whole genome shotgun (WGS) entry which is preliminary data.</text>
</comment>
<evidence type="ECO:0000313" key="2">
    <source>
        <dbReference type="EMBL" id="RKR86440.1"/>
    </source>
</evidence>
<proteinExistence type="predicted"/>
<protein>
    <submittedName>
        <fullName evidence="2">Uncharacterized protein</fullName>
    </submittedName>
</protein>
<dbReference type="EMBL" id="RBKT01000001">
    <property type="protein sequence ID" value="RKR86440.1"/>
    <property type="molecule type" value="Genomic_DNA"/>
</dbReference>
<evidence type="ECO:0000256" key="1">
    <source>
        <dbReference type="SAM" id="Phobius"/>
    </source>
</evidence>
<reference evidence="2 3" key="1">
    <citation type="submission" date="2018-10" db="EMBL/GenBank/DDBJ databases">
        <title>Sequencing the genomes of 1000 actinobacteria strains.</title>
        <authorList>
            <person name="Klenk H.-P."/>
        </authorList>
    </citation>
    <scope>NUCLEOTIDE SEQUENCE [LARGE SCALE GENOMIC DNA]</scope>
    <source>
        <strain evidence="2 3">DSM 45175</strain>
    </source>
</reference>
<keyword evidence="3" id="KW-1185">Reference proteome</keyword>
<gene>
    <name evidence="2" type="ORF">BDK92_0666</name>
</gene>
<feature type="transmembrane region" description="Helical" evidence="1">
    <location>
        <begin position="137"/>
        <end position="153"/>
    </location>
</feature>
<feature type="transmembrane region" description="Helical" evidence="1">
    <location>
        <begin position="47"/>
        <end position="64"/>
    </location>
</feature>
<feature type="transmembrane region" description="Helical" evidence="1">
    <location>
        <begin position="85"/>
        <end position="104"/>
    </location>
</feature>
<dbReference type="Proteomes" id="UP000277671">
    <property type="component" value="Unassembled WGS sequence"/>
</dbReference>
<dbReference type="RefSeq" id="WP_121154448.1">
    <property type="nucleotide sequence ID" value="NZ_RBKT01000001.1"/>
</dbReference>
<dbReference type="AlphaFoldDB" id="A0A495JBQ2"/>
<accession>A0A495JBQ2</accession>
<dbReference type="OrthoDB" id="3380106at2"/>
<keyword evidence="1" id="KW-0812">Transmembrane</keyword>